<dbReference type="InterPro" id="IPR050141">
    <property type="entry name" value="GCL_type2/YbdK_subfam"/>
</dbReference>
<comment type="caution">
    <text evidence="1">The sequence shown here is derived from an EMBL/GenBank/DDBJ whole genome shotgun (WGS) entry which is preliminary data.</text>
</comment>
<gene>
    <name evidence="1" type="ORF">ASZ90_011502</name>
</gene>
<sequence length="381" mass="44414">MHRAQPAQSHLGTEHEYSINDSIFRPLAISDRIIERINGRVEHEVAFGGIRVSKELQKHVLELIPASPGNLGRLEENLFSGLQELFRATKNEYQFLGLGMHPLLTLDQTTYWDHDEQDYYQAYDRLFGIKQHGWLNIQALQINIPYRDEQELVGMFNKIRSLMPYLVAVTASSPFVEGQVNSYMDSRLVYYRRNQSQIPQICRNVIPERLEGIRDYVEINRNIYRELKKQHAQILCHEWVNSRGEIVRFTRRCLEIKAIDEQECLHSDMAICAFIMALLRTDLELEDSESHLLAMLEDGMRRGVAAMRPELERLYALAARNATREEQRYLPLIEKRIEQGSLAEIMVQRQKEEKEILPMLSQLAWCLKENIPYSAEPGRCG</sequence>
<dbReference type="PANTHER" id="PTHR36510:SF1">
    <property type="entry name" value="GLUTAMATE--CYSTEINE LIGASE 2-RELATED"/>
    <property type="match status" value="1"/>
</dbReference>
<evidence type="ECO:0000313" key="1">
    <source>
        <dbReference type="EMBL" id="KUG18795.1"/>
    </source>
</evidence>
<dbReference type="Pfam" id="PF04107">
    <property type="entry name" value="GCS2"/>
    <property type="match status" value="1"/>
</dbReference>
<dbReference type="GO" id="GO:0004357">
    <property type="term" value="F:glutamate-cysteine ligase activity"/>
    <property type="evidence" value="ECO:0007669"/>
    <property type="project" value="InterPro"/>
</dbReference>
<dbReference type="InterPro" id="IPR006336">
    <property type="entry name" value="GCS2"/>
</dbReference>
<name>A0A0W8FD29_9ZZZZ</name>
<dbReference type="SUPFAM" id="SSF55931">
    <property type="entry name" value="Glutamine synthetase/guanido kinase"/>
    <property type="match status" value="1"/>
</dbReference>
<evidence type="ECO:0008006" key="2">
    <source>
        <dbReference type="Google" id="ProtNLM"/>
    </source>
</evidence>
<accession>A0A0W8FD29</accession>
<protein>
    <recommendedName>
        <fullName evidence="2">Glutamate--cysteine ligase</fullName>
    </recommendedName>
</protein>
<reference evidence="1" key="1">
    <citation type="journal article" date="2015" name="Proc. Natl. Acad. Sci. U.S.A.">
        <title>Networks of energetic and metabolic interactions define dynamics in microbial communities.</title>
        <authorList>
            <person name="Embree M."/>
            <person name="Liu J.K."/>
            <person name="Al-Bassam M.M."/>
            <person name="Zengler K."/>
        </authorList>
    </citation>
    <scope>NUCLEOTIDE SEQUENCE</scope>
</reference>
<dbReference type="AlphaFoldDB" id="A0A0W8FD29"/>
<dbReference type="EMBL" id="LNQE01001361">
    <property type="protein sequence ID" value="KUG18795.1"/>
    <property type="molecule type" value="Genomic_DNA"/>
</dbReference>
<dbReference type="PANTHER" id="PTHR36510">
    <property type="entry name" value="GLUTAMATE--CYSTEINE LIGASE 2-RELATED"/>
    <property type="match status" value="1"/>
</dbReference>
<dbReference type="GO" id="GO:0042398">
    <property type="term" value="P:modified amino acid biosynthetic process"/>
    <property type="evidence" value="ECO:0007669"/>
    <property type="project" value="InterPro"/>
</dbReference>
<dbReference type="InterPro" id="IPR014746">
    <property type="entry name" value="Gln_synth/guanido_kin_cat_dom"/>
</dbReference>
<dbReference type="Gene3D" id="3.30.590.20">
    <property type="match status" value="1"/>
</dbReference>
<proteinExistence type="predicted"/>
<organism evidence="1">
    <name type="scientific">hydrocarbon metagenome</name>
    <dbReference type="NCBI Taxonomy" id="938273"/>
    <lineage>
        <taxon>unclassified sequences</taxon>
        <taxon>metagenomes</taxon>
        <taxon>ecological metagenomes</taxon>
    </lineage>
</organism>